<evidence type="ECO:0000256" key="5">
    <source>
        <dbReference type="SAM" id="MobiDB-lite"/>
    </source>
</evidence>
<keyword evidence="3" id="KW-0762">Sugar transport</keyword>
<evidence type="ECO:0000313" key="8">
    <source>
        <dbReference type="Proteomes" id="UP001254165"/>
    </source>
</evidence>
<dbReference type="Proteomes" id="UP001254165">
    <property type="component" value="Unassembled WGS sequence"/>
</dbReference>
<evidence type="ECO:0000256" key="2">
    <source>
        <dbReference type="ARBA" id="ARBA00022448"/>
    </source>
</evidence>
<feature type="region of interest" description="Disordered" evidence="5">
    <location>
        <begin position="26"/>
        <end position="56"/>
    </location>
</feature>
<evidence type="ECO:0000256" key="1">
    <source>
        <dbReference type="ARBA" id="ARBA00008520"/>
    </source>
</evidence>
<name>A0ABU3NM78_9CHLR</name>
<evidence type="ECO:0000256" key="3">
    <source>
        <dbReference type="ARBA" id="ARBA00022597"/>
    </source>
</evidence>
<sequence>MKAKLLPLISLLLVVAFVLAACQPASPTAAPTQPPAQEQPTQPPAQEQPTQPPAAEEVTLSFWEQEGDEVDVFIDQLLAEFMAANPNIKVERTHYENEALRDQFQTAALANAAPEVVRVPNDFAGPFSKLEIVAPVDQLFDQAFLDQFFPGALEPAMVGGTLWGVPDNYGNHLMLLYNKDLIAEPPATFEDLIQKAKELTKGDIQGFAYNLNEPFWGAGFYGAFGGWPLDENDKPQFNNEAFINYLKFVKSLKDQGVVPQECDYNCADTLFKEGKAAMIINGDWSLGDYVKALGDKLGVAPVPPINGKPYTEMTSGKYFMVYKGVLDDPVKKDAVVKFITFMTSKEVQKRWLEEFKRLPSNKEVAQDPLITSDPILAGSMAALQNGRGMPAAPEMRCAWDAWRPALEGVMAGTTTPEDAAAAAQKSADECVATLQ</sequence>
<dbReference type="InterPro" id="IPR006059">
    <property type="entry name" value="SBP"/>
</dbReference>
<dbReference type="Pfam" id="PF13416">
    <property type="entry name" value="SBP_bac_8"/>
    <property type="match status" value="1"/>
</dbReference>
<evidence type="ECO:0000256" key="4">
    <source>
        <dbReference type="ARBA" id="ARBA00022729"/>
    </source>
</evidence>
<dbReference type="PROSITE" id="PS51257">
    <property type="entry name" value="PROKAR_LIPOPROTEIN"/>
    <property type="match status" value="1"/>
</dbReference>
<proteinExistence type="inferred from homology"/>
<feature type="chain" id="PRO_5046432858" evidence="6">
    <location>
        <begin position="21"/>
        <end position="435"/>
    </location>
</feature>
<evidence type="ECO:0000256" key="6">
    <source>
        <dbReference type="SAM" id="SignalP"/>
    </source>
</evidence>
<keyword evidence="8" id="KW-1185">Reference proteome</keyword>
<dbReference type="PRINTS" id="PR00181">
    <property type="entry name" value="MALTOSEBP"/>
</dbReference>
<comment type="caution">
    <text evidence="7">The sequence shown here is derived from an EMBL/GenBank/DDBJ whole genome shotgun (WGS) entry which is preliminary data.</text>
</comment>
<organism evidence="7 8">
    <name type="scientific">Thermanaerothrix solaris</name>
    <dbReference type="NCBI Taxonomy" id="3058434"/>
    <lineage>
        <taxon>Bacteria</taxon>
        <taxon>Bacillati</taxon>
        <taxon>Chloroflexota</taxon>
        <taxon>Anaerolineae</taxon>
        <taxon>Anaerolineales</taxon>
        <taxon>Anaerolineaceae</taxon>
        <taxon>Thermanaerothrix</taxon>
    </lineage>
</organism>
<gene>
    <name evidence="7" type="ORF">QYE77_04135</name>
</gene>
<reference evidence="7 8" key="1">
    <citation type="submission" date="2023-07" db="EMBL/GenBank/DDBJ databases">
        <title>Novel species of Thermanaerothrix with wide hydrolytic capabilities.</title>
        <authorList>
            <person name="Zayulina K.S."/>
            <person name="Podosokorskaya O.A."/>
            <person name="Elcheninov A.G."/>
        </authorList>
    </citation>
    <scope>NUCLEOTIDE SEQUENCE [LARGE SCALE GENOMIC DNA]</scope>
    <source>
        <strain evidence="7 8">4228-RoL</strain>
    </source>
</reference>
<keyword evidence="4 6" id="KW-0732">Signal</keyword>
<protein>
    <submittedName>
        <fullName evidence="7">Extracellular solute-binding protein</fullName>
    </submittedName>
</protein>
<dbReference type="EMBL" id="JAUHMF010000001">
    <property type="protein sequence ID" value="MDT8897445.1"/>
    <property type="molecule type" value="Genomic_DNA"/>
</dbReference>
<evidence type="ECO:0000313" key="7">
    <source>
        <dbReference type="EMBL" id="MDT8897445.1"/>
    </source>
</evidence>
<dbReference type="InterPro" id="IPR006060">
    <property type="entry name" value="Maltose/Cyclodextrin-bd"/>
</dbReference>
<dbReference type="RefSeq" id="WP_315624098.1">
    <property type="nucleotide sequence ID" value="NZ_JAUHMF010000001.1"/>
</dbReference>
<dbReference type="PANTHER" id="PTHR30061:SF50">
    <property type="entry name" value="MALTOSE_MALTODEXTRIN-BINDING PERIPLASMIC PROTEIN"/>
    <property type="match status" value="1"/>
</dbReference>
<comment type="similarity">
    <text evidence="1">Belongs to the bacterial solute-binding protein 1 family.</text>
</comment>
<dbReference type="SUPFAM" id="SSF53850">
    <property type="entry name" value="Periplasmic binding protein-like II"/>
    <property type="match status" value="1"/>
</dbReference>
<feature type="signal peptide" evidence="6">
    <location>
        <begin position="1"/>
        <end position="20"/>
    </location>
</feature>
<keyword evidence="2" id="KW-0813">Transport</keyword>
<accession>A0ABU3NM78</accession>
<dbReference type="Gene3D" id="3.40.190.10">
    <property type="entry name" value="Periplasmic binding protein-like II"/>
    <property type="match status" value="2"/>
</dbReference>
<dbReference type="PANTHER" id="PTHR30061">
    <property type="entry name" value="MALTOSE-BINDING PERIPLASMIC PROTEIN"/>
    <property type="match status" value="1"/>
</dbReference>